<dbReference type="EnsemblMetazoa" id="PHUM156980-RA">
    <property type="protein sequence ID" value="PHUM156980-PA"/>
    <property type="gene ID" value="PHUM156980"/>
</dbReference>
<keyword evidence="5" id="KW-0472">Membrane</keyword>
<keyword evidence="5" id="KW-1133">Transmembrane helix</keyword>
<evidence type="ECO:0000256" key="1">
    <source>
        <dbReference type="ARBA" id="ARBA00010633"/>
    </source>
</evidence>
<dbReference type="InterPro" id="IPR029063">
    <property type="entry name" value="SAM-dependent_MTases_sf"/>
</dbReference>
<dbReference type="AlphaFoldDB" id="E0VFG3"/>
<reference evidence="6" key="2">
    <citation type="submission" date="2007-04" db="EMBL/GenBank/DDBJ databases">
        <title>The genome of the human body louse.</title>
        <authorList>
            <consortium name="The Human Body Louse Genome Consortium"/>
            <person name="Kirkness E."/>
            <person name="Walenz B."/>
            <person name="Hass B."/>
            <person name="Bruggner R."/>
            <person name="Strausberg R."/>
        </authorList>
    </citation>
    <scope>NUCLEOTIDE SEQUENCE</scope>
    <source>
        <strain evidence="6">USDA</strain>
    </source>
</reference>
<dbReference type="KEGG" id="phu:Phum_PHUM156980"/>
<dbReference type="PANTHER" id="PTHR13610:SF9">
    <property type="entry name" value="FI06469P"/>
    <property type="match status" value="1"/>
</dbReference>
<dbReference type="PANTHER" id="PTHR13610">
    <property type="entry name" value="METHYLTRANSFERASE DOMAIN-CONTAINING PROTEIN"/>
    <property type="match status" value="1"/>
</dbReference>
<dbReference type="GeneID" id="8236509"/>
<dbReference type="GO" id="GO:1905706">
    <property type="term" value="P:regulation of mitochondrial ATP synthesis coupled proton transport"/>
    <property type="evidence" value="ECO:0007669"/>
    <property type="project" value="TreeGrafter"/>
</dbReference>
<dbReference type="FunCoup" id="E0VFG3">
    <property type="interactions" value="856"/>
</dbReference>
<name>E0VFG3_PEDHC</name>
<feature type="transmembrane region" description="Helical" evidence="5">
    <location>
        <begin position="20"/>
        <end position="44"/>
    </location>
</feature>
<dbReference type="InterPro" id="IPR026170">
    <property type="entry name" value="FAM173A/B"/>
</dbReference>
<sequence length="196" mass="21861">MDLNEVFQNTSSKKSPASTVAVAFGTLVSGLGIGLTAVSLPFIFPFFRRVCLPYVPATDKQISNVLEALRGRSGTLIDLGSGDGRIVFATAKKGFKSTGLELNPWLVIYSKLTAYYLKLNGKTKFLKCDLWKFDLKPYNNVVIFGVDSMMEELEVKFLKELEKDSYIIACRFPLNNIKPIKTIGLGIDTVWVYEIK</sequence>
<organism>
    <name type="scientific">Pediculus humanus subsp. corporis</name>
    <name type="common">Body louse</name>
    <dbReference type="NCBI Taxonomy" id="121224"/>
    <lineage>
        <taxon>Eukaryota</taxon>
        <taxon>Metazoa</taxon>
        <taxon>Ecdysozoa</taxon>
        <taxon>Arthropoda</taxon>
        <taxon>Hexapoda</taxon>
        <taxon>Insecta</taxon>
        <taxon>Pterygota</taxon>
        <taxon>Neoptera</taxon>
        <taxon>Paraneoptera</taxon>
        <taxon>Psocodea</taxon>
        <taxon>Troctomorpha</taxon>
        <taxon>Phthiraptera</taxon>
        <taxon>Anoplura</taxon>
        <taxon>Pediculidae</taxon>
        <taxon>Pediculus</taxon>
    </lineage>
</organism>
<dbReference type="HOGENOM" id="CLU_068443_4_0_1"/>
<evidence type="ECO:0000256" key="4">
    <source>
        <dbReference type="ARBA" id="ARBA00022691"/>
    </source>
</evidence>
<keyword evidence="5" id="KW-0812">Transmembrane</keyword>
<evidence type="ECO:0008006" key="9">
    <source>
        <dbReference type="Google" id="ProtNLM"/>
    </source>
</evidence>
<dbReference type="OrthoDB" id="66144at2759"/>
<dbReference type="Proteomes" id="UP000009046">
    <property type="component" value="Unassembled WGS sequence"/>
</dbReference>
<dbReference type="eggNOG" id="KOG4058">
    <property type="taxonomic scope" value="Eukaryota"/>
</dbReference>
<keyword evidence="8" id="KW-1185">Reference proteome</keyword>
<evidence type="ECO:0000256" key="2">
    <source>
        <dbReference type="ARBA" id="ARBA00022603"/>
    </source>
</evidence>
<dbReference type="EMBL" id="DS235111">
    <property type="protein sequence ID" value="EEB12119.1"/>
    <property type="molecule type" value="Genomic_DNA"/>
</dbReference>
<accession>E0VFG3</accession>
<dbReference type="OMA" id="NPWLVAY"/>
<dbReference type="STRING" id="121224.E0VFG3"/>
<evidence type="ECO:0000256" key="5">
    <source>
        <dbReference type="SAM" id="Phobius"/>
    </source>
</evidence>
<reference evidence="6" key="1">
    <citation type="submission" date="2007-04" db="EMBL/GenBank/DDBJ databases">
        <title>Annotation of Pediculus humanus corporis strain USDA.</title>
        <authorList>
            <person name="Kirkness E."/>
            <person name="Hannick L."/>
            <person name="Hass B."/>
            <person name="Bruggner R."/>
            <person name="Lawson D."/>
            <person name="Bidwell S."/>
            <person name="Joardar V."/>
            <person name="Caler E."/>
            <person name="Walenz B."/>
            <person name="Inman J."/>
            <person name="Schobel S."/>
            <person name="Galinsky K."/>
            <person name="Amedeo P."/>
            <person name="Strausberg R."/>
        </authorList>
    </citation>
    <scope>NUCLEOTIDE SEQUENCE</scope>
    <source>
        <strain evidence="6">USDA</strain>
    </source>
</reference>
<dbReference type="GO" id="GO:0005739">
    <property type="term" value="C:mitochondrion"/>
    <property type="evidence" value="ECO:0007669"/>
    <property type="project" value="TreeGrafter"/>
</dbReference>
<comment type="similarity">
    <text evidence="1">Belongs to the ANT/ATPSC lysine N-methyltransferase family.</text>
</comment>
<evidence type="ECO:0000256" key="3">
    <source>
        <dbReference type="ARBA" id="ARBA00022679"/>
    </source>
</evidence>
<gene>
    <name evidence="7" type="primary">8236509</name>
    <name evidence="6" type="ORF">Phum_PHUM156980</name>
</gene>
<dbReference type="EMBL" id="AAZO01001835">
    <property type="status" value="NOT_ANNOTATED_CDS"/>
    <property type="molecule type" value="Genomic_DNA"/>
</dbReference>
<dbReference type="RefSeq" id="XP_002424857.1">
    <property type="nucleotide sequence ID" value="XM_002424812.1"/>
</dbReference>
<dbReference type="Gene3D" id="3.40.50.150">
    <property type="entry name" value="Vaccinia Virus protein VP39"/>
    <property type="match status" value="1"/>
</dbReference>
<evidence type="ECO:0000313" key="6">
    <source>
        <dbReference type="EMBL" id="EEB12119.1"/>
    </source>
</evidence>
<dbReference type="GO" id="GO:0032259">
    <property type="term" value="P:methylation"/>
    <property type="evidence" value="ECO:0007669"/>
    <property type="project" value="UniProtKB-KW"/>
</dbReference>
<evidence type="ECO:0000313" key="7">
    <source>
        <dbReference type="EnsemblMetazoa" id="PHUM156980-PA"/>
    </source>
</evidence>
<reference evidence="7" key="3">
    <citation type="submission" date="2020-05" db="UniProtKB">
        <authorList>
            <consortium name="EnsemblMetazoa"/>
        </authorList>
    </citation>
    <scope>IDENTIFICATION</scope>
    <source>
        <strain evidence="7">USDA</strain>
    </source>
</reference>
<dbReference type="SUPFAM" id="SSF53335">
    <property type="entry name" value="S-adenosyl-L-methionine-dependent methyltransferases"/>
    <property type="match status" value="1"/>
</dbReference>
<dbReference type="CTD" id="8236509"/>
<evidence type="ECO:0000313" key="8">
    <source>
        <dbReference type="Proteomes" id="UP000009046"/>
    </source>
</evidence>
<keyword evidence="3" id="KW-0808">Transferase</keyword>
<keyword evidence="4" id="KW-0949">S-adenosyl-L-methionine</keyword>
<protein>
    <recommendedName>
        <fullName evidence="9">Protein FAM173B</fullName>
    </recommendedName>
</protein>
<dbReference type="InParanoid" id="E0VFG3"/>
<proteinExistence type="inferred from homology"/>
<keyword evidence="2" id="KW-0489">Methyltransferase</keyword>
<dbReference type="GO" id="GO:0016279">
    <property type="term" value="F:protein-lysine N-methyltransferase activity"/>
    <property type="evidence" value="ECO:0007669"/>
    <property type="project" value="InterPro"/>
</dbReference>
<dbReference type="VEuPathDB" id="VectorBase:PHUM156980"/>